<comment type="caution">
    <text evidence="2">The sequence shown here is derived from an EMBL/GenBank/DDBJ whole genome shotgun (WGS) entry which is preliminary data.</text>
</comment>
<dbReference type="Pfam" id="PF07484">
    <property type="entry name" value="Collar"/>
    <property type="match status" value="1"/>
</dbReference>
<dbReference type="InterPro" id="IPR051934">
    <property type="entry name" value="Phage_Tail_Fiber_Structural"/>
</dbReference>
<evidence type="ECO:0000259" key="1">
    <source>
        <dbReference type="Pfam" id="PF07484"/>
    </source>
</evidence>
<dbReference type="Proteomes" id="UP000305202">
    <property type="component" value="Unassembled WGS sequence"/>
</dbReference>
<keyword evidence="3" id="KW-1185">Reference proteome</keyword>
<organism evidence="2 3">
    <name type="scientific">Martelella alba</name>
    <dbReference type="NCBI Taxonomy" id="2590451"/>
    <lineage>
        <taxon>Bacteria</taxon>
        <taxon>Pseudomonadati</taxon>
        <taxon>Pseudomonadota</taxon>
        <taxon>Alphaproteobacteria</taxon>
        <taxon>Hyphomicrobiales</taxon>
        <taxon>Aurantimonadaceae</taxon>
        <taxon>Martelella</taxon>
    </lineage>
</organism>
<dbReference type="Gene3D" id="3.90.1340.10">
    <property type="entry name" value="Phage tail collar domain"/>
    <property type="match status" value="1"/>
</dbReference>
<sequence length="127" mass="13667">WPTDTPPTGWIAMVGQTISQSVYPELYAIYGATLPDMRGYFIRGWAGSQTAIDSGRTLLTKETGTGLAMQLGGFTGYNGIDADNAETGNLHSSYAVYEATATQVSTGVTYKKIRPDNIAFNYIVRAA</sequence>
<dbReference type="SUPFAM" id="SSF88874">
    <property type="entry name" value="Receptor-binding domain of short tail fibre protein gp12"/>
    <property type="match status" value="1"/>
</dbReference>
<dbReference type="InterPro" id="IPR011083">
    <property type="entry name" value="Phage_tail_collar_dom"/>
</dbReference>
<reference evidence="2 3" key="1">
    <citation type="submission" date="2019-04" db="EMBL/GenBank/DDBJ databases">
        <authorList>
            <person name="Li M."/>
            <person name="Gao C."/>
        </authorList>
    </citation>
    <scope>NUCLEOTIDE SEQUENCE [LARGE SCALE GENOMIC DNA]</scope>
    <source>
        <strain evidence="2 3">BGMRC 2031</strain>
    </source>
</reference>
<evidence type="ECO:0000313" key="3">
    <source>
        <dbReference type="Proteomes" id="UP000305202"/>
    </source>
</evidence>
<dbReference type="RefSeq" id="WP_136993308.1">
    <property type="nucleotide sequence ID" value="NZ_SZPQ01000186.1"/>
</dbReference>
<feature type="domain" description="Phage tail collar" evidence="1">
    <location>
        <begin position="1"/>
        <end position="42"/>
    </location>
</feature>
<protein>
    <submittedName>
        <fullName evidence="2">Tail fiber protein</fullName>
    </submittedName>
</protein>
<feature type="non-terminal residue" evidence="2">
    <location>
        <position position="1"/>
    </location>
</feature>
<evidence type="ECO:0000313" key="2">
    <source>
        <dbReference type="EMBL" id="TKI01521.1"/>
    </source>
</evidence>
<dbReference type="PANTHER" id="PTHR35191:SF1">
    <property type="entry name" value="PROPHAGE SIDE TAIL FIBER PROTEIN HOMOLOG STFQ-RELATED"/>
    <property type="match status" value="1"/>
</dbReference>
<dbReference type="PANTHER" id="PTHR35191">
    <property type="entry name" value="PROPHAGE SIDE TAIL FIBER PROTEIN HOMOLOG STFQ-RELATED"/>
    <property type="match status" value="1"/>
</dbReference>
<dbReference type="InterPro" id="IPR037053">
    <property type="entry name" value="Phage_tail_collar_dom_sf"/>
</dbReference>
<dbReference type="EMBL" id="SZPQ01000186">
    <property type="protein sequence ID" value="TKI01521.1"/>
    <property type="molecule type" value="Genomic_DNA"/>
</dbReference>
<accession>A0ABY2SDG4</accession>
<gene>
    <name evidence="2" type="ORF">FCN80_26380</name>
</gene>
<proteinExistence type="predicted"/>
<name>A0ABY2SDG4_9HYPH</name>